<sequence>MAKRPAPPILSQRRPSAVFQNSHPDQSLPLHPDHSECGRSIRRFSKTSNVQSVSVPAQPQAHLLTGERLPQLLLFGVSHRLNGKGSKKVDLELTRVTSRGASNDQISSSSFFKLKVTRYPLEPLGISYSNVKVQPWVIREQSLQEGL</sequence>
<comment type="caution">
    <text evidence="2">The sequence shown here is derived from an EMBL/GenBank/DDBJ whole genome shotgun (WGS) entry which is preliminary data.</text>
</comment>
<feature type="region of interest" description="Disordered" evidence="1">
    <location>
        <begin position="1"/>
        <end position="37"/>
    </location>
</feature>
<proteinExistence type="predicted"/>
<organism evidence="2 3">
    <name type="scientific">Aspergillus oryzae var. brunneus</name>
    <dbReference type="NCBI Taxonomy" id="332754"/>
    <lineage>
        <taxon>Eukaryota</taxon>
        <taxon>Fungi</taxon>
        <taxon>Dikarya</taxon>
        <taxon>Ascomycota</taxon>
        <taxon>Pezizomycotina</taxon>
        <taxon>Eurotiomycetes</taxon>
        <taxon>Eurotiomycetidae</taxon>
        <taxon>Eurotiales</taxon>
        <taxon>Aspergillaceae</taxon>
        <taxon>Aspergillus</taxon>
        <taxon>Aspergillus subgen. Circumdati</taxon>
    </lineage>
</organism>
<dbReference type="Proteomes" id="UP001165189">
    <property type="component" value="Unassembled WGS sequence"/>
</dbReference>
<accession>A0ABQ6KYM1</accession>
<evidence type="ECO:0000256" key="1">
    <source>
        <dbReference type="SAM" id="MobiDB-lite"/>
    </source>
</evidence>
<dbReference type="EMBL" id="BSYB01000024">
    <property type="protein sequence ID" value="GMG47699.1"/>
    <property type="molecule type" value="Genomic_DNA"/>
</dbReference>
<protein>
    <submittedName>
        <fullName evidence="2">Unnamed protein product</fullName>
    </submittedName>
</protein>
<name>A0ABQ6KYM1_ASPOZ</name>
<evidence type="ECO:0000313" key="2">
    <source>
        <dbReference type="EMBL" id="GMG47699.1"/>
    </source>
</evidence>
<keyword evidence="3" id="KW-1185">Reference proteome</keyword>
<reference evidence="2" key="1">
    <citation type="submission" date="2023-04" db="EMBL/GenBank/DDBJ databases">
        <title>Aspergillus oryzae var. brunneus NBRC 4377.</title>
        <authorList>
            <person name="Ichikawa N."/>
            <person name="Sato H."/>
            <person name="Tonouchi N."/>
        </authorList>
    </citation>
    <scope>NUCLEOTIDE SEQUENCE</scope>
    <source>
        <strain evidence="2">NBRC 4377</strain>
    </source>
</reference>
<evidence type="ECO:0000313" key="3">
    <source>
        <dbReference type="Proteomes" id="UP001165189"/>
    </source>
</evidence>
<gene>
    <name evidence="2" type="ORF">Aory05_000641900</name>
</gene>